<evidence type="ECO:0000313" key="6">
    <source>
        <dbReference type="EMBL" id="QRV14731.1"/>
    </source>
</evidence>
<dbReference type="SUPFAM" id="SSF53850">
    <property type="entry name" value="Periplasmic binding protein-like II"/>
    <property type="match status" value="1"/>
</dbReference>
<dbReference type="OrthoDB" id="37176at2157"/>
<accession>A0A8T8DZY2</accession>
<evidence type="ECO:0000256" key="3">
    <source>
        <dbReference type="ARBA" id="ARBA00022729"/>
    </source>
</evidence>
<dbReference type="PIRSF" id="PIRSF002741">
    <property type="entry name" value="MppA"/>
    <property type="match status" value="1"/>
</dbReference>
<evidence type="ECO:0000259" key="5">
    <source>
        <dbReference type="Pfam" id="PF00496"/>
    </source>
</evidence>
<dbReference type="AlphaFoldDB" id="A0A8T8DZY2"/>
<evidence type="ECO:0000256" key="1">
    <source>
        <dbReference type="ARBA" id="ARBA00005695"/>
    </source>
</evidence>
<name>A0A8T8DZY2_9EURY</name>
<dbReference type="EMBL" id="CP069188">
    <property type="protein sequence ID" value="QRV14731.1"/>
    <property type="molecule type" value="Genomic_DNA"/>
</dbReference>
<evidence type="ECO:0000256" key="4">
    <source>
        <dbReference type="SAM" id="MobiDB-lite"/>
    </source>
</evidence>
<dbReference type="GO" id="GO:1904680">
    <property type="term" value="F:peptide transmembrane transporter activity"/>
    <property type="evidence" value="ECO:0007669"/>
    <property type="project" value="TreeGrafter"/>
</dbReference>
<keyword evidence="3" id="KW-0732">Signal</keyword>
<dbReference type="Pfam" id="PF00496">
    <property type="entry name" value="SBP_bac_5"/>
    <property type="match status" value="1"/>
</dbReference>
<protein>
    <submittedName>
        <fullName evidence="6">ABC transporter substrate-binding protein</fullName>
    </submittedName>
</protein>
<feature type="region of interest" description="Disordered" evidence="4">
    <location>
        <begin position="1"/>
        <end position="34"/>
    </location>
</feature>
<dbReference type="PANTHER" id="PTHR30290">
    <property type="entry name" value="PERIPLASMIC BINDING COMPONENT OF ABC TRANSPORTER"/>
    <property type="match status" value="1"/>
</dbReference>
<dbReference type="Gene3D" id="3.90.76.10">
    <property type="entry name" value="Dipeptide-binding Protein, Domain 1"/>
    <property type="match status" value="1"/>
</dbReference>
<dbReference type="PROSITE" id="PS51318">
    <property type="entry name" value="TAT"/>
    <property type="match status" value="1"/>
</dbReference>
<dbReference type="GO" id="GO:0043190">
    <property type="term" value="C:ATP-binding cassette (ABC) transporter complex"/>
    <property type="evidence" value="ECO:0007669"/>
    <property type="project" value="InterPro"/>
</dbReference>
<comment type="similarity">
    <text evidence="1">Belongs to the bacterial solute-binding protein 5 family.</text>
</comment>
<keyword evidence="2" id="KW-0813">Transport</keyword>
<dbReference type="GO" id="GO:0042597">
    <property type="term" value="C:periplasmic space"/>
    <property type="evidence" value="ECO:0007669"/>
    <property type="project" value="UniProtKB-ARBA"/>
</dbReference>
<reference evidence="6 7" key="1">
    <citation type="submission" date="2021-01" db="EMBL/GenBank/DDBJ databases">
        <title>Genome Sequence and Methylation Pattern of Haloterrigena salifodinae BOL5-1, An Extremely Halophilic Archaeon from a Bolivian Salt Mine.</title>
        <authorList>
            <person name="DasSarma P."/>
            <person name="Anton B.P."/>
            <person name="DasSarma S.L."/>
            <person name="von Ehrenheim H.A.L."/>
            <person name="Martinez F.L."/>
            <person name="Guzman D."/>
            <person name="Roberts R.J."/>
            <person name="DasSarma S."/>
        </authorList>
    </citation>
    <scope>NUCLEOTIDE SEQUENCE [LARGE SCALE GENOMIC DNA]</scope>
    <source>
        <strain evidence="6 7">BOL5-1</strain>
    </source>
</reference>
<dbReference type="Proteomes" id="UP000637819">
    <property type="component" value="Chromosome"/>
</dbReference>
<dbReference type="InterPro" id="IPR000914">
    <property type="entry name" value="SBP_5_dom"/>
</dbReference>
<gene>
    <name evidence="6" type="ORF">JMJ58_17685</name>
</gene>
<feature type="domain" description="Solute-binding protein family 5" evidence="5">
    <location>
        <begin position="105"/>
        <end position="460"/>
    </location>
</feature>
<evidence type="ECO:0000256" key="2">
    <source>
        <dbReference type="ARBA" id="ARBA00022448"/>
    </source>
</evidence>
<keyword evidence="7" id="KW-1185">Reference proteome</keyword>
<dbReference type="CDD" id="cd00995">
    <property type="entry name" value="PBP2_NikA_DppA_OppA_like"/>
    <property type="match status" value="1"/>
</dbReference>
<dbReference type="InterPro" id="IPR006311">
    <property type="entry name" value="TAT_signal"/>
</dbReference>
<dbReference type="KEGG" id="hsal:JMJ58_17685"/>
<sequence>MRRRTLGRDNISTGTDSRGGANAENTGDVQRRPTRRDLLAGIGGASATLLAGCSTTVGTGPAPTLRIGTLRPPITLDPIEAESIGSEQAIERVFEGLYAYGEGTNVVPAIASGQPTTENDGREFVVELDDGARFQNDRDVIAEDVVYSYTAPLEEDAPTAWRVSPFESVEAEDERTVRFTLSEPYPALEHALTHPIVPRQEREDDREAFAANPIGAGPYEVASFSAEKKATLIRWDDYWGETRPAIERLTLAYVEFPMTQLTSLRTNRNDMIEPVSPLIVNHVGDVANASVKRQQGYTSFYYGFNLNEGPTTDPRVREAISYCIDLEKAVSEFIEPMGQRQYGPLPPQVAEEWDMPTDEWTDLANEKNVERAKNLFREADAASGQLRILTSMDPKHKELGEALAGGLRDADHGALVISKPETKFIERYVSGSERDYSVFVGEISGTPDPDSHLYPTFHENMSGVTNGTFYREDAVMERLTSARRTDDRERRRELYEAAVTKLLEDRVCLPICSFENSFAVDAGVENFRVHPISKVNPRLAGEQGVVTINGGDGS</sequence>
<proteinExistence type="inferred from homology"/>
<organism evidence="6 7">
    <name type="scientific">Haloterrigena salifodinae</name>
    <dbReference type="NCBI Taxonomy" id="2675099"/>
    <lineage>
        <taxon>Archaea</taxon>
        <taxon>Methanobacteriati</taxon>
        <taxon>Methanobacteriota</taxon>
        <taxon>Stenosarchaea group</taxon>
        <taxon>Halobacteria</taxon>
        <taxon>Halobacteriales</taxon>
        <taxon>Natrialbaceae</taxon>
        <taxon>Haloterrigena</taxon>
    </lineage>
</organism>
<dbReference type="PANTHER" id="PTHR30290:SF9">
    <property type="entry name" value="OLIGOPEPTIDE-BINDING PROTEIN APPA"/>
    <property type="match status" value="1"/>
</dbReference>
<dbReference type="Gene3D" id="3.40.190.10">
    <property type="entry name" value="Periplasmic binding protein-like II"/>
    <property type="match status" value="1"/>
</dbReference>
<dbReference type="GO" id="GO:0015833">
    <property type="term" value="P:peptide transport"/>
    <property type="evidence" value="ECO:0007669"/>
    <property type="project" value="TreeGrafter"/>
</dbReference>
<dbReference type="InterPro" id="IPR039424">
    <property type="entry name" value="SBP_5"/>
</dbReference>
<evidence type="ECO:0000313" key="7">
    <source>
        <dbReference type="Proteomes" id="UP000637819"/>
    </source>
</evidence>
<dbReference type="Gene3D" id="3.10.105.10">
    <property type="entry name" value="Dipeptide-binding Protein, Domain 3"/>
    <property type="match status" value="1"/>
</dbReference>
<dbReference type="InterPro" id="IPR030678">
    <property type="entry name" value="Peptide/Ni-bd"/>
</dbReference>